<evidence type="ECO:0000259" key="1">
    <source>
        <dbReference type="Pfam" id="PF11195"/>
    </source>
</evidence>
<accession>A0A2K9VCH8</accession>
<keyword evidence="3" id="KW-1185">Reference proteome</keyword>
<name>A0A2K9VCH8_9CAUD</name>
<dbReference type="EMBL" id="MG765277">
    <property type="protein sequence ID" value="AUV59896.1"/>
    <property type="molecule type" value="Genomic_DNA"/>
</dbReference>
<sequence>MTFNEALQELLKGKKVRRVKWAIKEDYITLATSGYIVWNDSKCFTPNTDDITGDWEEYHSLKSGSRFVKDGQIYRVVSVTPSRVSASPSRWSLINVDDWYAVYGELTSDDLIDIIRDKGFKKLD</sequence>
<dbReference type="GeneID" id="54988625"/>
<dbReference type="Pfam" id="PF11195">
    <property type="entry name" value="Tad2-like"/>
    <property type="match status" value="1"/>
</dbReference>
<protein>
    <recommendedName>
        <fullName evidence="1">Thoeris anti-defense 2-like domain-containing protein</fullName>
    </recommendedName>
</protein>
<proteinExistence type="predicted"/>
<dbReference type="KEGG" id="vg:54988625"/>
<organism evidence="2 3">
    <name type="scientific">Lactobacillus phage Bacchae</name>
    <dbReference type="NCBI Taxonomy" id="2079429"/>
    <lineage>
        <taxon>Viruses</taxon>
        <taxon>Duplodnaviria</taxon>
        <taxon>Heunggongvirae</taxon>
        <taxon>Uroviricota</taxon>
        <taxon>Caudoviricetes</taxon>
        <taxon>Herelleviridae</taxon>
        <taxon>Harbinvirus</taxon>
        <taxon>Harbinvirus bacchae</taxon>
    </lineage>
</organism>
<dbReference type="InterPro" id="IPR021361">
    <property type="entry name" value="Tad2-like_dom"/>
</dbReference>
<dbReference type="RefSeq" id="YP_009798180.1">
    <property type="nucleotide sequence ID" value="NC_047924.1"/>
</dbReference>
<evidence type="ECO:0000313" key="3">
    <source>
        <dbReference type="Proteomes" id="UP000241463"/>
    </source>
</evidence>
<feature type="domain" description="Thoeris anti-defense 2-like" evidence="1">
    <location>
        <begin position="1"/>
        <end position="61"/>
    </location>
</feature>
<reference evidence="2 3" key="1">
    <citation type="submission" date="2018-01" db="EMBL/GenBank/DDBJ databases">
        <title>Lactobacillus phages that infect wine-derived L. plantarum strains.</title>
        <authorList>
            <person name="Kyrkou I."/>
            <person name="Hestbjerg Hansen L."/>
        </authorList>
    </citation>
    <scope>NUCLEOTIDE SEQUENCE [LARGE SCALE GENOMIC DNA]</scope>
</reference>
<evidence type="ECO:0000313" key="2">
    <source>
        <dbReference type="EMBL" id="AUV59896.1"/>
    </source>
</evidence>
<dbReference type="Proteomes" id="UP000241463">
    <property type="component" value="Segment"/>
</dbReference>